<evidence type="ECO:0000313" key="3">
    <source>
        <dbReference type="Proteomes" id="UP000606498"/>
    </source>
</evidence>
<dbReference type="Proteomes" id="UP000606498">
    <property type="component" value="Unassembled WGS sequence"/>
</dbReference>
<keyword evidence="3" id="KW-1185">Reference proteome</keyword>
<proteinExistence type="predicted"/>
<reference evidence="3" key="1">
    <citation type="journal article" date="2019" name="Int. J. Syst. Evol. Microbiol.">
        <title>The Global Catalogue of Microorganisms (GCM) 10K type strain sequencing project: providing services to taxonomists for standard genome sequencing and annotation.</title>
        <authorList>
            <consortium name="The Broad Institute Genomics Platform"/>
            <consortium name="The Broad Institute Genome Sequencing Center for Infectious Disease"/>
            <person name="Wu L."/>
            <person name="Ma J."/>
        </authorList>
    </citation>
    <scope>NUCLEOTIDE SEQUENCE [LARGE SCALE GENOMIC DNA]</scope>
    <source>
        <strain evidence="3">CGMCC 1.16033</strain>
    </source>
</reference>
<dbReference type="RefSeq" id="WP_100141897.1">
    <property type="nucleotide sequence ID" value="NZ_BMKO01000003.1"/>
</dbReference>
<keyword evidence="1" id="KW-0812">Transmembrane</keyword>
<feature type="transmembrane region" description="Helical" evidence="1">
    <location>
        <begin position="6"/>
        <end position="27"/>
    </location>
</feature>
<sequence>MDWLTFISKIIDSLVWPASIAFLFYLLRNDLPTIAKYIKKLKYKDLEMEFGESLKAVDKETKEAIPRVPDTVAISGQPVDQVKDRLNSIAELAPRSAILEAWLQVESAAVDVVRKKGISDFKSMPGPMRLRDYLIKGELLNERQIAIFEQLRVLRNEAVHVADAEFTNEAVSHYISSALMMAAYLEGKSNKL</sequence>
<keyword evidence="1" id="KW-1133">Transmembrane helix</keyword>
<gene>
    <name evidence="2" type="ORF">GCM10011520_16320</name>
</gene>
<evidence type="ECO:0000256" key="1">
    <source>
        <dbReference type="SAM" id="Phobius"/>
    </source>
</evidence>
<organism evidence="2 3">
    <name type="scientific">Shewanella carassii</name>
    <dbReference type="NCBI Taxonomy" id="1987584"/>
    <lineage>
        <taxon>Bacteria</taxon>
        <taxon>Pseudomonadati</taxon>
        <taxon>Pseudomonadota</taxon>
        <taxon>Gammaproteobacteria</taxon>
        <taxon>Alteromonadales</taxon>
        <taxon>Shewanellaceae</taxon>
        <taxon>Shewanella</taxon>
    </lineage>
</organism>
<comment type="caution">
    <text evidence="2">The sequence shown here is derived from an EMBL/GenBank/DDBJ whole genome shotgun (WGS) entry which is preliminary data.</text>
</comment>
<evidence type="ECO:0000313" key="2">
    <source>
        <dbReference type="EMBL" id="GGE76591.1"/>
    </source>
</evidence>
<dbReference type="EMBL" id="BMKO01000003">
    <property type="protein sequence ID" value="GGE76591.1"/>
    <property type="molecule type" value="Genomic_DNA"/>
</dbReference>
<evidence type="ECO:0008006" key="4">
    <source>
        <dbReference type="Google" id="ProtNLM"/>
    </source>
</evidence>
<protein>
    <recommendedName>
        <fullName evidence="4">DUF4145 domain-containing protein</fullName>
    </recommendedName>
</protein>
<accession>A0ABQ1T2Z6</accession>
<keyword evidence="1" id="KW-0472">Membrane</keyword>
<name>A0ABQ1T2Z6_9GAMM</name>